<gene>
    <name evidence="2" type="ORF">J2Z56_002649</name>
    <name evidence="3" type="ORF">J2Z57_002320</name>
</gene>
<comment type="caution">
    <text evidence="2">The sequence shown here is derived from an EMBL/GenBank/DDBJ whole genome shotgun (WGS) entry which is preliminary data.</text>
</comment>
<dbReference type="AlphaFoldDB" id="A0A9X0YNN1"/>
<evidence type="ECO:0008006" key="6">
    <source>
        <dbReference type="Google" id="ProtNLM"/>
    </source>
</evidence>
<dbReference type="EMBL" id="JAGGJQ010000007">
    <property type="protein sequence ID" value="MBP1840719.1"/>
    <property type="molecule type" value="Genomic_DNA"/>
</dbReference>
<proteinExistence type="predicted"/>
<dbReference type="OrthoDB" id="978267at2"/>
<keyword evidence="1" id="KW-0732">Signal</keyword>
<accession>A0A9X0YNN1</accession>
<evidence type="ECO:0000313" key="4">
    <source>
        <dbReference type="Proteomes" id="UP001138672"/>
    </source>
</evidence>
<dbReference type="Proteomes" id="UP001231587">
    <property type="component" value="Unassembled WGS sequence"/>
</dbReference>
<sequence>MKIRVYIILISGLFFNRAHAQFANQHSIYTSGEINFGNYIGMNLNLNYVYNQTYSFKLGYTGHIRTPKSQPKDYSSGLGGLFSFGFENPYDQLETIQMGVGKIYNLNNSGTIRLNLSVGAGYTIIRQPENWQYTDSAFLSENYTWNYRKHSTASFILNPKIEFPISRFYGFTVSPLLILNKDSSYIGIGLGQMIGILKPKKQY</sequence>
<keyword evidence="5" id="KW-1185">Reference proteome</keyword>
<reference evidence="2" key="1">
    <citation type="submission" date="2021-03" db="EMBL/GenBank/DDBJ databases">
        <title>Genomic Encyclopedia of Type Strains, Phase IV (KMG-IV): sequencing the most valuable type-strain genomes for metagenomic binning, comparative biology and taxonomic classification.</title>
        <authorList>
            <person name="Goeker M."/>
        </authorList>
    </citation>
    <scope>NUCLEOTIDE SEQUENCE</scope>
    <source>
        <strain evidence="2">DSM 15523</strain>
        <strain evidence="3 5">DSM 16476</strain>
    </source>
</reference>
<evidence type="ECO:0000256" key="1">
    <source>
        <dbReference type="SAM" id="SignalP"/>
    </source>
</evidence>
<dbReference type="EMBL" id="JAUSUU010000007">
    <property type="protein sequence ID" value="MDQ0335868.1"/>
    <property type="molecule type" value="Genomic_DNA"/>
</dbReference>
<dbReference type="Proteomes" id="UP001138672">
    <property type="component" value="Unassembled WGS sequence"/>
</dbReference>
<feature type="signal peptide" evidence="1">
    <location>
        <begin position="1"/>
        <end position="20"/>
    </location>
</feature>
<evidence type="ECO:0000313" key="5">
    <source>
        <dbReference type="Proteomes" id="UP001231587"/>
    </source>
</evidence>
<organism evidence="2 4">
    <name type="scientific">Formosa algae</name>
    <dbReference type="NCBI Taxonomy" id="225843"/>
    <lineage>
        <taxon>Bacteria</taxon>
        <taxon>Pseudomonadati</taxon>
        <taxon>Bacteroidota</taxon>
        <taxon>Flavobacteriia</taxon>
        <taxon>Flavobacteriales</taxon>
        <taxon>Flavobacteriaceae</taxon>
        <taxon>Formosa</taxon>
    </lineage>
</organism>
<feature type="chain" id="PRO_5040856696" description="Outer membrane protein beta-barrel domain-containing protein" evidence="1">
    <location>
        <begin position="21"/>
        <end position="203"/>
    </location>
</feature>
<evidence type="ECO:0000313" key="2">
    <source>
        <dbReference type="EMBL" id="MBP1840719.1"/>
    </source>
</evidence>
<name>A0A9X0YNN1_9FLAO</name>
<evidence type="ECO:0000313" key="3">
    <source>
        <dbReference type="EMBL" id="MDQ0335868.1"/>
    </source>
</evidence>
<dbReference type="RefSeq" id="WP_057780249.1">
    <property type="nucleotide sequence ID" value="NZ_JAGGJQ010000007.1"/>
</dbReference>
<protein>
    <recommendedName>
        <fullName evidence="6">Outer membrane protein beta-barrel domain-containing protein</fullName>
    </recommendedName>
</protein>